<dbReference type="EMBL" id="CP076544">
    <property type="protein sequence ID" value="QWS32559.1"/>
    <property type="molecule type" value="Genomic_DNA"/>
</dbReference>
<accession>A0ACD1E0X4</accession>
<evidence type="ECO:0000313" key="2">
    <source>
        <dbReference type="Proteomes" id="UP000681794"/>
    </source>
</evidence>
<organism evidence="1 2">
    <name type="scientific">Curtobacterium aetherium</name>
    <dbReference type="NCBI Taxonomy" id="2841594"/>
    <lineage>
        <taxon>Bacteria</taxon>
        <taxon>Bacillati</taxon>
        <taxon>Actinomycetota</taxon>
        <taxon>Actinomycetes</taxon>
        <taxon>Micrococcales</taxon>
        <taxon>Microbacteriaceae</taxon>
        <taxon>Curtobacterium</taxon>
    </lineage>
</organism>
<name>A0ACD1E0X4_9MICO</name>
<protein>
    <submittedName>
        <fullName evidence="1">Uncharacterized protein</fullName>
    </submittedName>
</protein>
<evidence type="ECO:0000313" key="1">
    <source>
        <dbReference type="EMBL" id="QWS32559.1"/>
    </source>
</evidence>
<keyword evidence="2" id="KW-1185">Reference proteome</keyword>
<proteinExistence type="predicted"/>
<dbReference type="Proteomes" id="UP000681794">
    <property type="component" value="Chromosome"/>
</dbReference>
<sequence>MTTTTTLLDRILDAHGGARWADASTISANRHFGGAFWGLKQVAGIAEEGRFTVDLREQRASLEHFGAADLRTEFTADRVAVVRSTDHGDELVEELVEPRASFAGHVLETPWTRLQLAYFTGYAMWTYNTEPWSFTFPGVQVEEAGPWTEPGGETWDRLRVTYPDSIATHTPTQTLYADADGVLRRRDYEVDIAGASPSVEYMTGQTWVDGLLLATERNIFVRDGEGHALPEPLIVSIRIDDVVVS</sequence>
<gene>
    <name evidence="1" type="ORF">KM842_09675</name>
</gene>
<reference evidence="1" key="1">
    <citation type="submission" date="2021-06" db="EMBL/GenBank/DDBJ databases">
        <authorList>
            <person name="Ellington A.J."/>
            <person name="Bryan N.C."/>
            <person name="Christner B.C."/>
            <person name="Reisch C.R."/>
        </authorList>
    </citation>
    <scope>NUCLEOTIDE SEQUENCE</scope>
    <source>
        <strain evidence="1">L6-1</strain>
    </source>
</reference>